<dbReference type="PATRIC" id="fig|84531.8.peg.2812"/>
<dbReference type="PANTHER" id="PTHR45737:SF6">
    <property type="entry name" value="VON WILLEBRAND FACTOR A DOMAIN-CONTAINING PROTEIN 5A"/>
    <property type="match status" value="1"/>
</dbReference>
<dbReference type="InterPro" id="IPR011990">
    <property type="entry name" value="TPR-like_helical_dom_sf"/>
</dbReference>
<dbReference type="KEGG" id="lab:LA76x_2799"/>
<dbReference type="InterPro" id="IPR013694">
    <property type="entry name" value="VIT"/>
</dbReference>
<dbReference type="Proteomes" id="UP000060787">
    <property type="component" value="Chromosome"/>
</dbReference>
<dbReference type="InterPro" id="IPR019220">
    <property type="entry name" value="DUF2135"/>
</dbReference>
<dbReference type="InterPro" id="IPR002034">
    <property type="entry name" value="AIPM/Hcit_synth_CS"/>
</dbReference>
<dbReference type="GO" id="GO:0019752">
    <property type="term" value="P:carboxylic acid metabolic process"/>
    <property type="evidence" value="ECO:0007669"/>
    <property type="project" value="InterPro"/>
</dbReference>
<accession>A0A0S2FBL7</accession>
<dbReference type="SMART" id="SM00609">
    <property type="entry name" value="VIT"/>
    <property type="match status" value="1"/>
</dbReference>
<sequence>MFCLLLALALATVASAQIRGDVTAPPLLEVRGAETPIVLESARVDGEIVGGLARTSVELVFRNPNRRVLEGQLQFPLRDGQQVAGFALDIDGKLRAAVPVPKDKGRQVFEAIERRGVDPALLEKTAGNQFKLRVYPIPAQGTRRVRLELVESLAREGGDWRYELPLAFAAQARSFSLDLVSAQKPRLIGLSQQTEIASSAGRYRLALRSRPLGDALSLRVPAAATPRAYTQDLDGERFFLAEVPLAGARQPRALPASIGLLWDSSASGRKRERASELALLDRYFRAAGEVRVSLVRLRDRAEPAQAFVVKGGDWSALKRELESTVYDGATDPGGWQPQAGIEEYLLVSDGLFNYGQRRFPALFAGQRLYALNSAGAASDHDGLRALAQAHGGRLVAWQRAGELDRAADVLLNEGPQLLAVEGLGTSEVVADSPFADGGLLRIAGKLRDRPAKLSLKVRDGDRVREVVVPINADAPASTFPASLWAQYSIAAMQADPELNRAAIARLGQRFGIVTAETSLIVLDDLADYVRYDITPPDRLDEFRRLKAEGNNERERSRRQSLDRVAALYAERIEWWQRNWPKGAPPQVADEAKLRRAQAGAHGNVQRSLAYAPAPAAEAPVAAAAPMPMEAEAGLQRITVTGSRIDAASDKAEQDAEAGAGAGASIVLQPWQPDSPYARRLRQAGADRVYAIYLDERDSHATSTAFYLDVADVLIEKGQRDLALRVLSNLAEMDLENRHILRVLGYRLMQAEQPALAVPVFERVRGLAEEEPQSFRDLGLAYAANAQYPQAVEALYEIALRDWDGRFPGVEEIAMAELNAIVAAHPQGLDTSRIDQRLLRNLPLDLRVVLSWDSDNSDMDLWVTDPNGEKCYYGHPLTYQGGRISDDFTGGYGPEEFILRDAKPGKYKVEANFYGDRQQLVTGATTLHLWLSTGFGGTRPHEQKVTLRLKDRAEVVMVGEFEVK</sequence>
<dbReference type="PROSITE" id="PS00815">
    <property type="entry name" value="AIPM_HOMOCIT_SYNTH_1"/>
    <property type="match status" value="1"/>
</dbReference>
<feature type="chain" id="PRO_5006597162" evidence="1">
    <location>
        <begin position="17"/>
        <end position="963"/>
    </location>
</feature>
<evidence type="ECO:0000259" key="2">
    <source>
        <dbReference type="PROSITE" id="PS51468"/>
    </source>
</evidence>
<dbReference type="GO" id="GO:0046912">
    <property type="term" value="F:acyltransferase activity, acyl groups converted into alkyl on transfer"/>
    <property type="evidence" value="ECO:0007669"/>
    <property type="project" value="InterPro"/>
</dbReference>
<dbReference type="Pfam" id="PF09906">
    <property type="entry name" value="DUF2135"/>
    <property type="match status" value="1"/>
</dbReference>
<dbReference type="eggNOG" id="COG4676">
    <property type="taxonomic scope" value="Bacteria"/>
</dbReference>
<dbReference type="SUPFAM" id="SSF48452">
    <property type="entry name" value="TPR-like"/>
    <property type="match status" value="1"/>
</dbReference>
<evidence type="ECO:0000313" key="3">
    <source>
        <dbReference type="EMBL" id="ALN80929.1"/>
    </source>
</evidence>
<feature type="domain" description="VIT" evidence="2">
    <location>
        <begin position="23"/>
        <end position="151"/>
    </location>
</feature>
<dbReference type="AlphaFoldDB" id="A0A0S2FBL7"/>
<evidence type="ECO:0000256" key="1">
    <source>
        <dbReference type="SAM" id="SignalP"/>
    </source>
</evidence>
<keyword evidence="4" id="KW-1185">Reference proteome</keyword>
<dbReference type="Pfam" id="PF08487">
    <property type="entry name" value="VIT"/>
    <property type="match status" value="1"/>
</dbReference>
<dbReference type="Gene3D" id="2.60.120.380">
    <property type="match status" value="1"/>
</dbReference>
<dbReference type="EMBL" id="CP011129">
    <property type="protein sequence ID" value="ALN80929.1"/>
    <property type="molecule type" value="Genomic_DNA"/>
</dbReference>
<protein>
    <submittedName>
        <fullName evidence="3">Vault inter-alpha-trypsin domain protein</fullName>
    </submittedName>
</protein>
<dbReference type="PROSITE" id="PS51468">
    <property type="entry name" value="VIT"/>
    <property type="match status" value="1"/>
</dbReference>
<evidence type="ECO:0000313" key="4">
    <source>
        <dbReference type="Proteomes" id="UP000060787"/>
    </source>
</evidence>
<name>A0A0S2FBL7_LYSAN</name>
<proteinExistence type="predicted"/>
<gene>
    <name evidence="3" type="ORF">LA76x_2799</name>
</gene>
<dbReference type="PANTHER" id="PTHR45737">
    <property type="entry name" value="VON WILLEBRAND FACTOR A DOMAIN-CONTAINING PROTEIN 5A"/>
    <property type="match status" value="1"/>
</dbReference>
<reference evidence="3 4" key="1">
    <citation type="journal article" date="2015" name="BMC Genomics">
        <title>Comparative genomics and metabolic profiling of the genus Lysobacter.</title>
        <authorList>
            <person name="de Bruijn I."/>
            <person name="Cheng X."/>
            <person name="de Jager V."/>
            <person name="Exposito R.G."/>
            <person name="Watrous J."/>
            <person name="Patel N."/>
            <person name="Postma J."/>
            <person name="Dorrestein P.C."/>
            <person name="Kobayashi D."/>
            <person name="Raaijmakers J.M."/>
        </authorList>
    </citation>
    <scope>NUCLEOTIDE SEQUENCE [LARGE SCALE GENOMIC DNA]</scope>
    <source>
        <strain evidence="3 4">76</strain>
    </source>
</reference>
<dbReference type="STRING" id="84531.LA76x_2799"/>
<keyword evidence="1" id="KW-0732">Signal</keyword>
<feature type="signal peptide" evidence="1">
    <location>
        <begin position="1"/>
        <end position="16"/>
    </location>
</feature>
<organism evidence="3 4">
    <name type="scientific">Lysobacter antibioticus</name>
    <dbReference type="NCBI Taxonomy" id="84531"/>
    <lineage>
        <taxon>Bacteria</taxon>
        <taxon>Pseudomonadati</taxon>
        <taxon>Pseudomonadota</taxon>
        <taxon>Gammaproteobacteria</taxon>
        <taxon>Lysobacterales</taxon>
        <taxon>Lysobacteraceae</taxon>
        <taxon>Lysobacter</taxon>
    </lineage>
</organism>
<dbReference type="Gene3D" id="1.25.40.10">
    <property type="entry name" value="Tetratricopeptide repeat domain"/>
    <property type="match status" value="1"/>
</dbReference>
<dbReference type="eggNOG" id="COG0457">
    <property type="taxonomic scope" value="Bacteria"/>
</dbReference>